<dbReference type="PANTHER" id="PTHR47738:SF1">
    <property type="entry name" value="NITROGEN REGULATORY PROTEIN"/>
    <property type="match status" value="1"/>
</dbReference>
<protein>
    <submittedName>
        <fullName evidence="2">PTS sugar transporter subunit IIA</fullName>
    </submittedName>
</protein>
<reference evidence="2 3" key="1">
    <citation type="submission" date="2019-02" db="EMBL/GenBank/DDBJ databases">
        <title>Siculibacillus lacustris gen. nov., sp. nov., a new rosette-forming bacterium isolated from a freshwater crater lake (Lake St. Ana, Romania).</title>
        <authorList>
            <person name="Felfoldi T."/>
            <person name="Marton Z."/>
            <person name="Szabo A."/>
            <person name="Mentes A."/>
            <person name="Boka K."/>
            <person name="Marialigeti K."/>
            <person name="Mathe I."/>
            <person name="Koncz M."/>
            <person name="Schumann P."/>
            <person name="Toth E."/>
        </authorList>
    </citation>
    <scope>NUCLEOTIDE SEQUENCE [LARGE SCALE GENOMIC DNA]</scope>
    <source>
        <strain evidence="2 3">SA-279</strain>
    </source>
</reference>
<dbReference type="PROSITE" id="PS51094">
    <property type="entry name" value="PTS_EIIA_TYPE_2"/>
    <property type="match status" value="1"/>
</dbReference>
<evidence type="ECO:0000313" key="3">
    <source>
        <dbReference type="Proteomes" id="UP000292781"/>
    </source>
</evidence>
<accession>A0A4Q9VY91</accession>
<dbReference type="GO" id="GO:0030295">
    <property type="term" value="F:protein kinase activator activity"/>
    <property type="evidence" value="ECO:0007669"/>
    <property type="project" value="TreeGrafter"/>
</dbReference>
<dbReference type="PROSITE" id="PS00372">
    <property type="entry name" value="PTS_EIIA_TYPE_2_HIS"/>
    <property type="match status" value="1"/>
</dbReference>
<dbReference type="InterPro" id="IPR051541">
    <property type="entry name" value="PTS_SugarTrans_NitroReg"/>
</dbReference>
<dbReference type="PANTHER" id="PTHR47738">
    <property type="entry name" value="PTS SYSTEM FRUCTOSE-LIKE EIIA COMPONENT-RELATED"/>
    <property type="match status" value="1"/>
</dbReference>
<dbReference type="Gene3D" id="3.40.930.10">
    <property type="entry name" value="Mannitol-specific EII, Chain A"/>
    <property type="match status" value="1"/>
</dbReference>
<gene>
    <name evidence="2" type="ORF">EYW49_01195</name>
</gene>
<keyword evidence="2" id="KW-0762">Sugar transport</keyword>
<name>A0A4Q9VY91_9HYPH</name>
<dbReference type="AlphaFoldDB" id="A0A4Q9VY91"/>
<dbReference type="InterPro" id="IPR002178">
    <property type="entry name" value="PTS_EIIA_type-2_dom"/>
</dbReference>
<dbReference type="OrthoDB" id="95460at2"/>
<dbReference type="Pfam" id="PF00359">
    <property type="entry name" value="PTS_EIIA_2"/>
    <property type="match status" value="1"/>
</dbReference>
<dbReference type="Proteomes" id="UP000292781">
    <property type="component" value="Unassembled WGS sequence"/>
</dbReference>
<keyword evidence="3" id="KW-1185">Reference proteome</keyword>
<proteinExistence type="predicted"/>
<dbReference type="CDD" id="cd00211">
    <property type="entry name" value="PTS_IIA_fru"/>
    <property type="match status" value="1"/>
</dbReference>
<comment type="caution">
    <text evidence="2">The sequence shown here is derived from an EMBL/GenBank/DDBJ whole genome shotgun (WGS) entry which is preliminary data.</text>
</comment>
<feature type="domain" description="PTS EIIA type-2" evidence="1">
    <location>
        <begin position="5"/>
        <end position="148"/>
    </location>
</feature>
<dbReference type="EMBL" id="SJFN01000001">
    <property type="protein sequence ID" value="TBW41370.1"/>
    <property type="molecule type" value="Genomic_DNA"/>
</dbReference>
<keyword evidence="2" id="KW-0813">Transport</keyword>
<dbReference type="InterPro" id="IPR016152">
    <property type="entry name" value="PTrfase/Anion_transptr"/>
</dbReference>
<evidence type="ECO:0000313" key="2">
    <source>
        <dbReference type="EMBL" id="TBW41370.1"/>
    </source>
</evidence>
<evidence type="ECO:0000259" key="1">
    <source>
        <dbReference type="PROSITE" id="PS51094"/>
    </source>
</evidence>
<dbReference type="RefSeq" id="WP_131305078.1">
    <property type="nucleotide sequence ID" value="NZ_SJFN01000001.1"/>
</dbReference>
<sequence length="150" mass="15342">MTLSVHLKPEAVVLGLAARTRNDVLRGLAERCATALGGEPATILRALSDREALGSTGVGHGVAMPHAAIAGLAAPFALAARLAAPIDWQAIDDQPVDLVVVVLSPSEGPAGSPNPIAKFARRLRAPETRARLRAAPTAAAFHAALTGPID</sequence>
<dbReference type="SUPFAM" id="SSF55804">
    <property type="entry name" value="Phoshotransferase/anion transport protein"/>
    <property type="match status" value="1"/>
</dbReference>
<organism evidence="2 3">
    <name type="scientific">Siculibacillus lacustris</name>
    <dbReference type="NCBI Taxonomy" id="1549641"/>
    <lineage>
        <taxon>Bacteria</taxon>
        <taxon>Pseudomonadati</taxon>
        <taxon>Pseudomonadota</taxon>
        <taxon>Alphaproteobacteria</taxon>
        <taxon>Hyphomicrobiales</taxon>
        <taxon>Ancalomicrobiaceae</taxon>
        <taxon>Siculibacillus</taxon>
    </lineage>
</organism>